<dbReference type="AlphaFoldDB" id="A0A7I7M7B7"/>
<keyword evidence="2" id="KW-1185">Reference proteome</keyword>
<evidence type="ECO:0000313" key="2">
    <source>
        <dbReference type="Proteomes" id="UP000466514"/>
    </source>
</evidence>
<dbReference type="EMBL" id="AP022574">
    <property type="protein sequence ID" value="BBX68118.1"/>
    <property type="molecule type" value="Genomic_DNA"/>
</dbReference>
<accession>A0A7I7M7B7</accession>
<dbReference type="Proteomes" id="UP000466514">
    <property type="component" value="Chromosome"/>
</dbReference>
<gene>
    <name evidence="1" type="ORF">MPSYJ_15790</name>
</gene>
<evidence type="ECO:0008006" key="3">
    <source>
        <dbReference type="Google" id="ProtNLM"/>
    </source>
</evidence>
<protein>
    <recommendedName>
        <fullName evidence="3">DUF2867 domain-containing protein</fullName>
    </recommendedName>
</protein>
<dbReference type="RefSeq" id="WP_163721391.1">
    <property type="nucleotide sequence ID" value="NZ_AP022574.1"/>
</dbReference>
<organism evidence="1 2">
    <name type="scientific">Mycolicibacterium psychrotolerans</name>
    <dbReference type="NCBI Taxonomy" id="216929"/>
    <lineage>
        <taxon>Bacteria</taxon>
        <taxon>Bacillati</taxon>
        <taxon>Actinomycetota</taxon>
        <taxon>Actinomycetes</taxon>
        <taxon>Mycobacteriales</taxon>
        <taxon>Mycobacteriaceae</taxon>
        <taxon>Mycolicibacterium</taxon>
    </lineage>
</organism>
<sequence>MEPNTDTLHACCTLDRVDHVDTHLLATDQPHSRTPEQWAREILEGPSAAMRARLTAGWTMLGLRVHHRGPDAIAGWPIAHRDAECILLQGDSLLGLTGQLVARVTDGGVEFATFVQLANPVARTLWTRVLPTHLEIVDSLLRGAAERAG</sequence>
<proteinExistence type="predicted"/>
<name>A0A7I7M7B7_9MYCO</name>
<reference evidence="1 2" key="1">
    <citation type="journal article" date="2019" name="Emerg. Microbes Infect.">
        <title>Comprehensive subspecies identification of 175 nontuberculous mycobacteria species based on 7547 genomic profiles.</title>
        <authorList>
            <person name="Matsumoto Y."/>
            <person name="Kinjo T."/>
            <person name="Motooka D."/>
            <person name="Nabeya D."/>
            <person name="Jung N."/>
            <person name="Uechi K."/>
            <person name="Horii T."/>
            <person name="Iida T."/>
            <person name="Fujita J."/>
            <person name="Nakamura S."/>
        </authorList>
    </citation>
    <scope>NUCLEOTIDE SEQUENCE [LARGE SCALE GENOMIC DNA]</scope>
    <source>
        <strain evidence="1 2">JCM 13323</strain>
    </source>
</reference>
<evidence type="ECO:0000313" key="1">
    <source>
        <dbReference type="EMBL" id="BBX68118.1"/>
    </source>
</evidence>
<dbReference type="KEGG" id="mpsc:MPSYJ_15790"/>